<dbReference type="Pfam" id="PF06945">
    <property type="entry name" value="DUF1289"/>
    <property type="match status" value="1"/>
</dbReference>
<keyword evidence="2" id="KW-1185">Reference proteome</keyword>
<gene>
    <name evidence="1" type="ORF">GTP23_14710</name>
</gene>
<organism evidence="1 2">
    <name type="scientific">Duganella fentianensis</name>
    <dbReference type="NCBI Taxonomy" id="2692177"/>
    <lineage>
        <taxon>Bacteria</taxon>
        <taxon>Pseudomonadati</taxon>
        <taxon>Pseudomonadota</taxon>
        <taxon>Betaproteobacteria</taxon>
        <taxon>Burkholderiales</taxon>
        <taxon>Oxalobacteraceae</taxon>
        <taxon>Telluria group</taxon>
        <taxon>Duganella</taxon>
    </lineage>
</organism>
<dbReference type="Proteomes" id="UP000444316">
    <property type="component" value="Unassembled WGS sequence"/>
</dbReference>
<dbReference type="RefSeq" id="WP_161035850.1">
    <property type="nucleotide sequence ID" value="NZ_WWCL01000003.1"/>
</dbReference>
<protein>
    <submittedName>
        <fullName evidence="1">DUF1289 domain-containing protein</fullName>
    </submittedName>
</protein>
<evidence type="ECO:0000313" key="2">
    <source>
        <dbReference type="Proteomes" id="UP000444316"/>
    </source>
</evidence>
<evidence type="ECO:0000313" key="1">
    <source>
        <dbReference type="EMBL" id="MYN46300.1"/>
    </source>
</evidence>
<name>A0A845HYM6_9BURK</name>
<dbReference type="InterPro" id="IPR010710">
    <property type="entry name" value="DUF1289"/>
</dbReference>
<dbReference type="PANTHER" id="PTHR35175:SF2">
    <property type="entry name" value="DUF1289 DOMAIN-CONTAINING PROTEIN"/>
    <property type="match status" value="1"/>
</dbReference>
<reference evidence="1" key="1">
    <citation type="submission" date="2019-12" db="EMBL/GenBank/DDBJ databases">
        <title>Novel species isolated from a subtropical stream in China.</title>
        <authorList>
            <person name="Lu H."/>
        </authorList>
    </citation>
    <scope>NUCLEOTIDE SEQUENCE [LARGE SCALE GENOMIC DNA]</scope>
    <source>
        <strain evidence="1">FT93W</strain>
    </source>
</reference>
<proteinExistence type="predicted"/>
<sequence length="79" mass="8613">MSEFANIPPASNAVVSGLAAPVPSPCVSLCKMDQDRQYCLGCMRTIEEIIAWSKADDDYKRAVWAKLPERRASQPADAA</sequence>
<dbReference type="EMBL" id="WWCL01000003">
    <property type="protein sequence ID" value="MYN46300.1"/>
    <property type="molecule type" value="Genomic_DNA"/>
</dbReference>
<dbReference type="PANTHER" id="PTHR35175">
    <property type="entry name" value="DUF1289 DOMAIN-CONTAINING PROTEIN"/>
    <property type="match status" value="1"/>
</dbReference>
<accession>A0A845HYM6</accession>
<dbReference type="AlphaFoldDB" id="A0A845HYM6"/>
<comment type="caution">
    <text evidence="1">The sequence shown here is derived from an EMBL/GenBank/DDBJ whole genome shotgun (WGS) entry which is preliminary data.</text>
</comment>